<accession>A0A3A6PTU6</accession>
<reference evidence="1 2" key="1">
    <citation type="submission" date="2018-09" db="EMBL/GenBank/DDBJ databases">
        <title>Paenibacillus aracenensis nov. sp. isolated from a cave in southern Spain.</title>
        <authorList>
            <person name="Jurado V."/>
            <person name="Gutierrez-Patricio S."/>
            <person name="Gonzalez-Pimentel J.L."/>
            <person name="Miller A.Z."/>
            <person name="Laiz L."/>
            <person name="Saiz-Jimenez C."/>
        </authorList>
    </citation>
    <scope>NUCLEOTIDE SEQUENCE [LARGE SCALE GENOMIC DNA]</scope>
    <source>
        <strain evidence="1 2">JCM 19203</strain>
    </source>
</reference>
<name>A0A3A6PTU6_9BACL</name>
<dbReference type="EMBL" id="QXQB01000003">
    <property type="protein sequence ID" value="RJX39163.1"/>
    <property type="molecule type" value="Genomic_DNA"/>
</dbReference>
<dbReference type="Proteomes" id="UP000267798">
    <property type="component" value="Unassembled WGS sequence"/>
</dbReference>
<protein>
    <submittedName>
        <fullName evidence="1">DUF4188 domain-containing protein</fullName>
    </submittedName>
</protein>
<evidence type="ECO:0000313" key="1">
    <source>
        <dbReference type="EMBL" id="RJX39163.1"/>
    </source>
</evidence>
<dbReference type="OrthoDB" id="7566033at2"/>
<dbReference type="InterPro" id="IPR025444">
    <property type="entry name" value="Monooxy_af470"/>
</dbReference>
<dbReference type="RefSeq" id="WP_120112328.1">
    <property type="nucleotide sequence ID" value="NZ_QXQB01000003.1"/>
</dbReference>
<comment type="caution">
    <text evidence="1">The sequence shown here is derived from an EMBL/GenBank/DDBJ whole genome shotgun (WGS) entry which is preliminary data.</text>
</comment>
<evidence type="ECO:0000313" key="2">
    <source>
        <dbReference type="Proteomes" id="UP000267798"/>
    </source>
</evidence>
<sequence length="158" mass="18276">MAGIFPGRHTAEMEGDFVVFLIGVRINRIWAIHKWLPVTLAMSPMLQELYTNKELGFLHSSFHFSWRGLTVIQYWRSFDQLEHYARHGQKHLKAWRNFHRKVGASGSVGIYHETYEVRAGGYEAMYNNMPIYGLAKAGTHQPIVASKDTARERLGREQ</sequence>
<dbReference type="Pfam" id="PF13826">
    <property type="entry name" value="Monooxy_af470-like"/>
    <property type="match status" value="1"/>
</dbReference>
<organism evidence="1 2">
    <name type="scientific">Paenibacillus pinisoli</name>
    <dbReference type="NCBI Taxonomy" id="1276110"/>
    <lineage>
        <taxon>Bacteria</taxon>
        <taxon>Bacillati</taxon>
        <taxon>Bacillota</taxon>
        <taxon>Bacilli</taxon>
        <taxon>Bacillales</taxon>
        <taxon>Paenibacillaceae</taxon>
        <taxon>Paenibacillus</taxon>
    </lineage>
</organism>
<proteinExistence type="predicted"/>
<keyword evidence="2" id="KW-1185">Reference proteome</keyword>
<gene>
    <name evidence="1" type="ORF">D3P09_16865</name>
</gene>
<dbReference type="AlphaFoldDB" id="A0A3A6PTU6"/>